<accession>A0A1M7RQH3</accession>
<proteinExistence type="inferred from homology"/>
<dbReference type="InterPro" id="IPR036388">
    <property type="entry name" value="WH-like_DNA-bd_sf"/>
</dbReference>
<comment type="similarity">
    <text evidence="1 2">Belongs to the UPF0251 family.</text>
</comment>
<dbReference type="EMBL" id="FRDI01000002">
    <property type="protein sequence ID" value="SHN48545.1"/>
    <property type="molecule type" value="Genomic_DNA"/>
</dbReference>
<organism evidence="3 4">
    <name type="scientific">Desulfovibrio litoralis DSM 11393</name>
    <dbReference type="NCBI Taxonomy" id="1121455"/>
    <lineage>
        <taxon>Bacteria</taxon>
        <taxon>Pseudomonadati</taxon>
        <taxon>Thermodesulfobacteriota</taxon>
        <taxon>Desulfovibrionia</taxon>
        <taxon>Desulfovibrionales</taxon>
        <taxon>Desulfovibrionaceae</taxon>
        <taxon>Desulfovibrio</taxon>
    </lineage>
</organism>
<protein>
    <recommendedName>
        <fullName evidence="2">UPF0251 protein SAMN02745728_00004</fullName>
    </recommendedName>
</protein>
<dbReference type="HAMAP" id="MF_00674">
    <property type="entry name" value="UPF0251"/>
    <property type="match status" value="1"/>
</dbReference>
<dbReference type="InterPro" id="IPR002852">
    <property type="entry name" value="UPF0251"/>
</dbReference>
<sequence>MSRPKKWRKVCCLPELTRFGPLGLVANAGCILKMSVEEYESIRLIDLEGMTQEECAENMHIARTTVQGIYNSARKKIAESLVNGKSLQIEGGQYKLCNGGKGEACCNGGCRKHQQKRPCEQGFETLNEGEGKNENSCFE</sequence>
<keyword evidence="3" id="KW-0238">DNA-binding</keyword>
<dbReference type="RefSeq" id="WP_072695251.1">
    <property type="nucleotide sequence ID" value="NZ_FRDI01000002.1"/>
</dbReference>
<dbReference type="STRING" id="1121455.SAMN02745728_00004"/>
<dbReference type="Pfam" id="PF02001">
    <property type="entry name" value="DUF134"/>
    <property type="match status" value="1"/>
</dbReference>
<dbReference type="Proteomes" id="UP000186469">
    <property type="component" value="Unassembled WGS sequence"/>
</dbReference>
<reference evidence="3 4" key="1">
    <citation type="submission" date="2016-12" db="EMBL/GenBank/DDBJ databases">
        <authorList>
            <person name="Song W.-J."/>
            <person name="Kurnit D.M."/>
        </authorList>
    </citation>
    <scope>NUCLEOTIDE SEQUENCE [LARGE SCALE GENOMIC DNA]</scope>
    <source>
        <strain evidence="3 4">DSM 11393</strain>
    </source>
</reference>
<dbReference type="PANTHER" id="PTHR37478:SF2">
    <property type="entry name" value="UPF0251 PROTEIN TK0562"/>
    <property type="match status" value="1"/>
</dbReference>
<dbReference type="Gene3D" id="1.10.10.10">
    <property type="entry name" value="Winged helix-like DNA-binding domain superfamily/Winged helix DNA-binding domain"/>
    <property type="match status" value="1"/>
</dbReference>
<evidence type="ECO:0000313" key="4">
    <source>
        <dbReference type="Proteomes" id="UP000186469"/>
    </source>
</evidence>
<keyword evidence="4" id="KW-1185">Reference proteome</keyword>
<evidence type="ECO:0000256" key="1">
    <source>
        <dbReference type="ARBA" id="ARBA00009350"/>
    </source>
</evidence>
<dbReference type="PANTHER" id="PTHR37478">
    <property type="match status" value="1"/>
</dbReference>
<dbReference type="SUPFAM" id="SSF88659">
    <property type="entry name" value="Sigma3 and sigma4 domains of RNA polymerase sigma factors"/>
    <property type="match status" value="1"/>
</dbReference>
<dbReference type="InterPro" id="IPR013324">
    <property type="entry name" value="RNA_pol_sigma_r3/r4-like"/>
</dbReference>
<evidence type="ECO:0000256" key="2">
    <source>
        <dbReference type="HAMAP-Rule" id="MF_00674"/>
    </source>
</evidence>
<gene>
    <name evidence="3" type="ORF">SAMN02745728_00004</name>
</gene>
<dbReference type="OrthoDB" id="280278at2"/>
<evidence type="ECO:0000313" key="3">
    <source>
        <dbReference type="EMBL" id="SHN48545.1"/>
    </source>
</evidence>
<name>A0A1M7RQH3_9BACT</name>
<dbReference type="GO" id="GO:0003677">
    <property type="term" value="F:DNA binding"/>
    <property type="evidence" value="ECO:0007669"/>
    <property type="project" value="UniProtKB-KW"/>
</dbReference>
<dbReference type="AlphaFoldDB" id="A0A1M7RQH3"/>